<name>A0A839QTW9_9MICC</name>
<evidence type="ECO:0000313" key="1">
    <source>
        <dbReference type="EMBL" id="MBB2996722.1"/>
    </source>
</evidence>
<dbReference type="EMBL" id="JACHVS010000002">
    <property type="protein sequence ID" value="MBB2996722.1"/>
    <property type="molecule type" value="Genomic_DNA"/>
</dbReference>
<organism evidence="1 2">
    <name type="scientific">Paeniglutamicibacter cryotolerans</name>
    <dbReference type="NCBI Taxonomy" id="670079"/>
    <lineage>
        <taxon>Bacteria</taxon>
        <taxon>Bacillati</taxon>
        <taxon>Actinomycetota</taxon>
        <taxon>Actinomycetes</taxon>
        <taxon>Micrococcales</taxon>
        <taxon>Micrococcaceae</taxon>
        <taxon>Paeniglutamicibacter</taxon>
    </lineage>
</organism>
<accession>A0A839QTW9</accession>
<keyword evidence="2" id="KW-1185">Reference proteome</keyword>
<comment type="caution">
    <text evidence="1">The sequence shown here is derived from an EMBL/GenBank/DDBJ whole genome shotgun (WGS) entry which is preliminary data.</text>
</comment>
<dbReference type="AlphaFoldDB" id="A0A839QTW9"/>
<gene>
    <name evidence="1" type="ORF">E9229_002969</name>
</gene>
<reference evidence="1 2" key="1">
    <citation type="submission" date="2020-08" db="EMBL/GenBank/DDBJ databases">
        <title>Sequencing the genomes of 1000 actinobacteria strains.</title>
        <authorList>
            <person name="Klenk H.-P."/>
        </authorList>
    </citation>
    <scope>NUCLEOTIDE SEQUENCE [LARGE SCALE GENOMIC DNA]</scope>
    <source>
        <strain evidence="1 2">DSM 22826</strain>
    </source>
</reference>
<protein>
    <submittedName>
        <fullName evidence="1">Uncharacterized protein</fullName>
    </submittedName>
</protein>
<evidence type="ECO:0000313" key="2">
    <source>
        <dbReference type="Proteomes" id="UP000523000"/>
    </source>
</evidence>
<sequence>MVAVRVRKGECASERAVDRSRGDRVAVGLEHVVNGLDIGGVEPDCGVDAGLGN</sequence>
<dbReference type="Proteomes" id="UP000523000">
    <property type="component" value="Unassembled WGS sequence"/>
</dbReference>
<proteinExistence type="predicted"/>